<accession>A0ABR3DTW9</accession>
<feature type="compositionally biased region" description="Gly residues" evidence="1">
    <location>
        <begin position="65"/>
        <end position="75"/>
    </location>
</feature>
<dbReference type="EMBL" id="JAVLET010000001">
    <property type="protein sequence ID" value="KAL0475311.1"/>
    <property type="molecule type" value="Genomic_DNA"/>
</dbReference>
<feature type="compositionally biased region" description="Polar residues" evidence="1">
    <location>
        <begin position="54"/>
        <end position="64"/>
    </location>
</feature>
<feature type="region of interest" description="Disordered" evidence="1">
    <location>
        <begin position="48"/>
        <end position="78"/>
    </location>
</feature>
<name>A0ABR3DTW9_NEUIN</name>
<gene>
    <name evidence="2" type="ORF">QR685DRAFT_593911</name>
</gene>
<keyword evidence="3" id="KW-1185">Reference proteome</keyword>
<evidence type="ECO:0000313" key="2">
    <source>
        <dbReference type="EMBL" id="KAL0475311.1"/>
    </source>
</evidence>
<organism evidence="2 3">
    <name type="scientific">Neurospora intermedia</name>
    <dbReference type="NCBI Taxonomy" id="5142"/>
    <lineage>
        <taxon>Eukaryota</taxon>
        <taxon>Fungi</taxon>
        <taxon>Dikarya</taxon>
        <taxon>Ascomycota</taxon>
        <taxon>Pezizomycotina</taxon>
        <taxon>Sordariomycetes</taxon>
        <taxon>Sordariomycetidae</taxon>
        <taxon>Sordariales</taxon>
        <taxon>Sordariaceae</taxon>
        <taxon>Neurospora</taxon>
    </lineage>
</organism>
<comment type="caution">
    <text evidence="2">The sequence shown here is derived from an EMBL/GenBank/DDBJ whole genome shotgun (WGS) entry which is preliminary data.</text>
</comment>
<sequence>MEDEFYVMSSSQQLPCFRKESGAIGARDLEKSCYDVVSWIILPAPREASERASESQPNNQLTSQAGGGGGGGRGPLTGYVDKSRGSRALACYGGSYWHQTAASRPGTRPLPGFCQSARARDDLGCDGNDRRPWLAFASWQRAAWQKSGSSEGQSAQRYAVIEEAHYSPAGDWAQSSACASMYLRMDCLLCQITVGWSLRAGVNTVQPLTPSEGPHVRRNTRQEIRLPIYTHVVLGRRDDLSSPNGLDAAS</sequence>
<proteinExistence type="predicted"/>
<reference evidence="2 3" key="1">
    <citation type="submission" date="2023-09" db="EMBL/GenBank/DDBJ databases">
        <title>Multi-omics analysis of a traditional fermented food reveals byproduct-associated fungal strains for waste-to-food upcycling.</title>
        <authorList>
            <consortium name="Lawrence Berkeley National Laboratory"/>
            <person name="Rekdal V.M."/>
            <person name="Villalobos-Escobedo J.M."/>
            <person name="Rodriguez-Valeron N."/>
            <person name="Garcia M.O."/>
            <person name="Vasquez D.P."/>
            <person name="Damayanti I."/>
            <person name="Sorensen P.M."/>
            <person name="Baidoo E.E."/>
            <person name="De Carvalho A.C."/>
            <person name="Riley R."/>
            <person name="Lipzen A."/>
            <person name="He G."/>
            <person name="Yan M."/>
            <person name="Haridas S."/>
            <person name="Daum C."/>
            <person name="Yoshinaga Y."/>
            <person name="Ng V."/>
            <person name="Grigoriev I.V."/>
            <person name="Munk R."/>
            <person name="Nuraida L."/>
            <person name="Wijaya C.H."/>
            <person name="Morales P.-C."/>
            <person name="Keasling J.D."/>
        </authorList>
    </citation>
    <scope>NUCLEOTIDE SEQUENCE [LARGE SCALE GENOMIC DNA]</scope>
    <source>
        <strain evidence="2 3">FGSC 2613</strain>
    </source>
</reference>
<dbReference type="Proteomes" id="UP001451303">
    <property type="component" value="Unassembled WGS sequence"/>
</dbReference>
<evidence type="ECO:0000313" key="3">
    <source>
        <dbReference type="Proteomes" id="UP001451303"/>
    </source>
</evidence>
<evidence type="ECO:0000256" key="1">
    <source>
        <dbReference type="SAM" id="MobiDB-lite"/>
    </source>
</evidence>
<protein>
    <submittedName>
        <fullName evidence="2">Uncharacterized protein</fullName>
    </submittedName>
</protein>